<dbReference type="InterPro" id="IPR006171">
    <property type="entry name" value="TOPRIM_dom"/>
</dbReference>
<dbReference type="InterPro" id="IPR013824">
    <property type="entry name" value="Topo_IA_cen_sub1"/>
</dbReference>
<evidence type="ECO:0000256" key="5">
    <source>
        <dbReference type="ARBA" id="ARBA00022771"/>
    </source>
</evidence>
<evidence type="ECO:0000259" key="14">
    <source>
        <dbReference type="PROSITE" id="PS51999"/>
    </source>
</evidence>
<evidence type="ECO:0000256" key="3">
    <source>
        <dbReference type="ARBA" id="ARBA00012891"/>
    </source>
</evidence>
<dbReference type="InterPro" id="IPR000380">
    <property type="entry name" value="Topo_IA"/>
</dbReference>
<gene>
    <name evidence="16" type="ORF">N0F65_011554</name>
</gene>
<dbReference type="Gene3D" id="1.10.460.10">
    <property type="entry name" value="Topoisomerase I, domain 2"/>
    <property type="match status" value="1"/>
</dbReference>
<feature type="domain" description="GRF-type" evidence="14">
    <location>
        <begin position="807"/>
        <end position="850"/>
    </location>
</feature>
<dbReference type="FunFam" id="3.40.50.140:FF:000003">
    <property type="entry name" value="DNA topoisomerase"/>
    <property type="match status" value="1"/>
</dbReference>
<dbReference type="Gene3D" id="2.70.20.10">
    <property type="entry name" value="Topoisomerase I, domain 3"/>
    <property type="match status" value="1"/>
</dbReference>
<dbReference type="EC" id="5.6.2.1" evidence="3 11"/>
<dbReference type="GO" id="GO:0008270">
    <property type="term" value="F:zinc ion binding"/>
    <property type="evidence" value="ECO:0007669"/>
    <property type="project" value="UniProtKB-KW"/>
</dbReference>
<dbReference type="Pfam" id="PF01751">
    <property type="entry name" value="Toprim"/>
    <property type="match status" value="1"/>
</dbReference>
<dbReference type="PRINTS" id="PR00417">
    <property type="entry name" value="PRTPISMRASEI"/>
</dbReference>
<evidence type="ECO:0000256" key="12">
    <source>
        <dbReference type="SAM" id="MobiDB-lite"/>
    </source>
</evidence>
<comment type="catalytic activity">
    <reaction evidence="1 11">
        <text>ATP-independent breakage of single-stranded DNA, followed by passage and rejoining.</text>
        <dbReference type="EC" id="5.6.2.1"/>
    </reaction>
</comment>
<evidence type="ECO:0000256" key="10">
    <source>
        <dbReference type="PROSITE-ProRule" id="PRU01343"/>
    </source>
</evidence>
<evidence type="ECO:0000313" key="16">
    <source>
        <dbReference type="EMBL" id="DAZ94738.1"/>
    </source>
</evidence>
<dbReference type="GO" id="GO:0031422">
    <property type="term" value="C:RecQ family helicase-topoisomerase III complex"/>
    <property type="evidence" value="ECO:0007669"/>
    <property type="project" value="TreeGrafter"/>
</dbReference>
<comment type="caution">
    <text evidence="16">The sequence shown here is derived from an EMBL/GenBank/DDBJ whole genome shotgun (WGS) entry which is preliminary data.</text>
</comment>
<dbReference type="SMART" id="SM00437">
    <property type="entry name" value="TOP1Ac"/>
    <property type="match status" value="1"/>
</dbReference>
<dbReference type="InterPro" id="IPR023405">
    <property type="entry name" value="Topo_IA_core_domain"/>
</dbReference>
<evidence type="ECO:0000313" key="17">
    <source>
        <dbReference type="Proteomes" id="UP001146120"/>
    </source>
</evidence>
<dbReference type="InterPro" id="IPR013825">
    <property type="entry name" value="Topo_IA_cen_sub2"/>
</dbReference>
<dbReference type="GO" id="GO:0006310">
    <property type="term" value="P:DNA recombination"/>
    <property type="evidence" value="ECO:0007669"/>
    <property type="project" value="TreeGrafter"/>
</dbReference>
<dbReference type="Proteomes" id="UP001146120">
    <property type="component" value="Unassembled WGS sequence"/>
</dbReference>
<dbReference type="CDD" id="cd00186">
    <property type="entry name" value="TOP1Ac"/>
    <property type="match status" value="1"/>
</dbReference>
<evidence type="ECO:0000256" key="7">
    <source>
        <dbReference type="ARBA" id="ARBA00023029"/>
    </source>
</evidence>
<dbReference type="EMBL" id="DAKRPA010000235">
    <property type="protein sequence ID" value="DAZ94738.1"/>
    <property type="molecule type" value="Genomic_DNA"/>
</dbReference>
<dbReference type="PROSITE" id="PS51999">
    <property type="entry name" value="ZF_GRF"/>
    <property type="match status" value="5"/>
</dbReference>
<feature type="compositionally biased region" description="Polar residues" evidence="12">
    <location>
        <begin position="876"/>
        <end position="886"/>
    </location>
</feature>
<dbReference type="GO" id="GO:0006265">
    <property type="term" value="P:DNA topological change"/>
    <property type="evidence" value="ECO:0007669"/>
    <property type="project" value="InterPro"/>
</dbReference>
<feature type="compositionally biased region" description="Polar residues" evidence="12">
    <location>
        <begin position="724"/>
        <end position="744"/>
    </location>
</feature>
<feature type="domain" description="GRF-type" evidence="14">
    <location>
        <begin position="679"/>
        <end position="722"/>
    </location>
</feature>
<keyword evidence="9 11" id="KW-0413">Isomerase</keyword>
<keyword evidence="8 11" id="KW-0238">DNA-binding</keyword>
<evidence type="ECO:0000256" key="4">
    <source>
        <dbReference type="ARBA" id="ARBA00022723"/>
    </source>
</evidence>
<dbReference type="SUPFAM" id="SSF56712">
    <property type="entry name" value="Prokaryotic type I DNA topoisomerase"/>
    <property type="match status" value="1"/>
</dbReference>
<feature type="domain" description="Topo IA-type catalytic" evidence="15">
    <location>
        <begin position="169"/>
        <end position="607"/>
    </location>
</feature>
<evidence type="ECO:0000256" key="6">
    <source>
        <dbReference type="ARBA" id="ARBA00022833"/>
    </source>
</evidence>
<dbReference type="InterPro" id="IPR010666">
    <property type="entry name" value="Znf_GRF"/>
</dbReference>
<feature type="domain" description="GRF-type" evidence="14">
    <location>
        <begin position="758"/>
        <end position="801"/>
    </location>
</feature>
<evidence type="ECO:0000259" key="13">
    <source>
        <dbReference type="PROSITE" id="PS50880"/>
    </source>
</evidence>
<feature type="domain" description="GRF-type" evidence="14">
    <location>
        <begin position="891"/>
        <end position="934"/>
    </location>
</feature>
<reference evidence="16" key="1">
    <citation type="submission" date="2022-11" db="EMBL/GenBank/DDBJ databases">
        <authorList>
            <person name="Morgan W.R."/>
            <person name="Tartar A."/>
        </authorList>
    </citation>
    <scope>NUCLEOTIDE SEQUENCE</scope>
    <source>
        <strain evidence="16">ARSEF 373</strain>
    </source>
</reference>
<protein>
    <recommendedName>
        <fullName evidence="3 11">DNA topoisomerase</fullName>
        <ecNumber evidence="3 11">5.6.2.1</ecNumber>
    </recommendedName>
</protein>
<feature type="domain" description="GRF-type" evidence="14">
    <location>
        <begin position="975"/>
        <end position="1015"/>
    </location>
</feature>
<organism evidence="16 17">
    <name type="scientific">Lagenidium giganteum</name>
    <dbReference type="NCBI Taxonomy" id="4803"/>
    <lineage>
        <taxon>Eukaryota</taxon>
        <taxon>Sar</taxon>
        <taxon>Stramenopiles</taxon>
        <taxon>Oomycota</taxon>
        <taxon>Peronosporomycetes</taxon>
        <taxon>Pythiales</taxon>
        <taxon>Pythiaceae</taxon>
    </lineage>
</organism>
<dbReference type="CDD" id="cd03362">
    <property type="entry name" value="TOPRIM_TopoIA_TopoIII"/>
    <property type="match status" value="1"/>
</dbReference>
<feature type="region of interest" description="Disordered" evidence="12">
    <location>
        <begin position="937"/>
        <end position="973"/>
    </location>
</feature>
<comment type="similarity">
    <text evidence="2 11">Belongs to the type IA topoisomerase family.</text>
</comment>
<dbReference type="InterPro" id="IPR013826">
    <property type="entry name" value="Topo_IA_cen_sub3"/>
</dbReference>
<feature type="compositionally biased region" description="Low complexity" evidence="12">
    <location>
        <begin position="654"/>
        <end position="674"/>
    </location>
</feature>
<evidence type="ECO:0000256" key="8">
    <source>
        <dbReference type="ARBA" id="ARBA00023125"/>
    </source>
</evidence>
<evidence type="ECO:0000256" key="2">
    <source>
        <dbReference type="ARBA" id="ARBA00009446"/>
    </source>
</evidence>
<evidence type="ECO:0000259" key="15">
    <source>
        <dbReference type="PROSITE" id="PS52039"/>
    </source>
</evidence>
<dbReference type="InterPro" id="IPR003601">
    <property type="entry name" value="Topo_IA_2"/>
</dbReference>
<keyword evidence="5 10" id="KW-0863">Zinc-finger</keyword>
<dbReference type="Pfam" id="PF01131">
    <property type="entry name" value="Topoisom_bac"/>
    <property type="match status" value="1"/>
</dbReference>
<dbReference type="SMART" id="SM00436">
    <property type="entry name" value="TOP1Bc"/>
    <property type="match status" value="1"/>
</dbReference>
<dbReference type="InterPro" id="IPR003602">
    <property type="entry name" value="Topo_IA_DNA-bd_dom"/>
</dbReference>
<dbReference type="GO" id="GO:0006281">
    <property type="term" value="P:DNA repair"/>
    <property type="evidence" value="ECO:0007669"/>
    <property type="project" value="TreeGrafter"/>
</dbReference>
<keyword evidence="7 11" id="KW-0799">Topoisomerase</keyword>
<feature type="compositionally biased region" description="Low complexity" evidence="12">
    <location>
        <begin position="861"/>
        <end position="872"/>
    </location>
</feature>
<dbReference type="GO" id="GO:0003677">
    <property type="term" value="F:DNA binding"/>
    <property type="evidence" value="ECO:0007669"/>
    <property type="project" value="UniProtKB-KW"/>
</dbReference>
<keyword evidence="4" id="KW-0479">Metal-binding</keyword>
<feature type="domain" description="Toprim" evidence="13">
    <location>
        <begin position="4"/>
        <end position="151"/>
    </location>
</feature>
<dbReference type="InterPro" id="IPR013497">
    <property type="entry name" value="Topo_IA_cen"/>
</dbReference>
<dbReference type="PROSITE" id="PS50880">
    <property type="entry name" value="TOPRIM"/>
    <property type="match status" value="1"/>
</dbReference>
<dbReference type="GO" id="GO:0003917">
    <property type="term" value="F:DNA topoisomerase type I (single strand cut, ATP-independent) activity"/>
    <property type="evidence" value="ECO:0007669"/>
    <property type="project" value="UniProtKB-EC"/>
</dbReference>
<evidence type="ECO:0000256" key="1">
    <source>
        <dbReference type="ARBA" id="ARBA00000213"/>
    </source>
</evidence>
<dbReference type="PANTHER" id="PTHR11390:SF21">
    <property type="entry name" value="DNA TOPOISOMERASE 3-ALPHA"/>
    <property type="match status" value="1"/>
</dbReference>
<sequence length="1015" mass="113459">MVLQVLNVAEKPSVAKEISNILSSGSYQWRQGFSQYNPLYEFQYQIQNQPVRMVMTSVIGHLMEMDFPPEYRGWQTCDPAELFTAPIHKKTRSDETQKKIEKTLRAEAARAQWLVLWLDCDREGENIAFEVKAICEHARRGGLRVLRARFSALIPRDIVYAVQHLTQPDEKLSLACDARSEIDLRIGAAFTRFQTMRLQRKFPELDKGVISYGPCQFPTLGFVVERYMQIQNFEREAFYFIAVTHEAADDAQPGAPPSNQPRPSTSFTWKRARLYDRLACLCIYEELLDNPMARILSVQKKATSKRKPLPLTTVELQKCASRWLRLSSEQTMKAAESLYNKGFISYPRTETNKFKEGTDLRALIQLHENHSQWGRYVSQSLLQQQKFEHPRAGNADDQAHPPIHPTKAVDLSSITDPAEKKVYELVTLHFLACCSRDAKGHQTNVRMGIAHEEFTATGLMVTERNYLDIYRFEKWSTSTIPVYQEGATFMPTTMLMQSGETAPPPLLSESDLIAKMDAHGIGTDATIAEHIKTIQKREYAVKVNNNTQFKPTALGLALVMAYEQMGFELAKPALRAAMERDCKAISLGQKDVRAVVQSCLHQMKEIFLNVTRSAEMLDLTFAEHFNSPSDDLPTPSFSGGQAATARTSDDRRPTTTSRPPSARDNSVSGSSSSSAVPMCNGHNLPCIERTVNRDGTNKGRKFYVCSLSRDEQCDHFDWADAPAGNTQRTRSSPVPSSNSAQASPMPTPASGGGSVPSCNGHNLPCVERTVNRDGPNKGRQFYVCSLPRDDQCDHFAWADAVTVSIVCSGHNEPCAERVVRKDGPNKGREFFSCPRPQIENCGFFKWKDEVTGTDSSTPSYQTPAPTQRPTPRFDNNRNNHISGGNDTVPQCAGHRAPCALRTCKKPGDNLHRQFYACAAPPQDSCGYFLWKDERGPSQPSANNFSSNGRVTSGTNNFGNHRNGLGAQGDDSEPQCDCGTVAARYTCRNGANQGRQFFKCSNPDSNQQCKFFQWAS</sequence>
<dbReference type="AlphaFoldDB" id="A0AAV2YN29"/>
<dbReference type="FunFam" id="1.10.290.10:FF:000001">
    <property type="entry name" value="DNA topoisomerase"/>
    <property type="match status" value="1"/>
</dbReference>
<dbReference type="Gene3D" id="1.10.290.10">
    <property type="entry name" value="Topoisomerase I, domain 4"/>
    <property type="match status" value="1"/>
</dbReference>
<dbReference type="PROSITE" id="PS52039">
    <property type="entry name" value="TOPO_IA_2"/>
    <property type="match status" value="1"/>
</dbReference>
<feature type="region of interest" description="Disordered" evidence="12">
    <location>
        <begin position="628"/>
        <end position="676"/>
    </location>
</feature>
<dbReference type="InterPro" id="IPR034144">
    <property type="entry name" value="TOPRIM_TopoIII"/>
</dbReference>
<feature type="region of interest" description="Disordered" evidence="12">
    <location>
        <begin position="718"/>
        <end position="754"/>
    </location>
</feature>
<evidence type="ECO:0000256" key="9">
    <source>
        <dbReference type="ARBA" id="ARBA00023235"/>
    </source>
</evidence>
<proteinExistence type="inferred from homology"/>
<dbReference type="Gene3D" id="3.40.50.140">
    <property type="match status" value="1"/>
</dbReference>
<keyword evidence="6" id="KW-0862">Zinc</keyword>
<name>A0AAV2YN29_9STRA</name>
<dbReference type="GO" id="GO:0005634">
    <property type="term" value="C:nucleus"/>
    <property type="evidence" value="ECO:0007669"/>
    <property type="project" value="TreeGrafter"/>
</dbReference>
<evidence type="ECO:0000256" key="11">
    <source>
        <dbReference type="RuleBase" id="RU362092"/>
    </source>
</evidence>
<reference evidence="16" key="2">
    <citation type="journal article" date="2023" name="Microbiol Resour">
        <title>Decontamination and Annotation of the Draft Genome Sequence of the Oomycete Lagenidium giganteum ARSEF 373.</title>
        <authorList>
            <person name="Morgan W.R."/>
            <person name="Tartar A."/>
        </authorList>
    </citation>
    <scope>NUCLEOTIDE SEQUENCE</scope>
    <source>
        <strain evidence="16">ARSEF 373</strain>
    </source>
</reference>
<comment type="function">
    <text evidence="11">Introduces a single-strand break via transesterification at a target site in duplex DNA. Releases the supercoiling and torsional tension of DNA introduced during the DNA replication and transcription by transiently cleaving and rejoining one strand of the DNA duplex. The scissile phosphodiester is attacked by the catalytic tyrosine of the enzyme, resulting in the formation of a DNA-(5'-phosphotyrosyl)-enzyme intermediate and the expulsion of a 3'-OH DNA strand.</text>
</comment>
<feature type="compositionally biased region" description="Polar residues" evidence="12">
    <location>
        <begin position="937"/>
        <end position="959"/>
    </location>
</feature>
<keyword evidence="17" id="KW-1185">Reference proteome</keyword>
<dbReference type="SMART" id="SM00493">
    <property type="entry name" value="TOPRIM"/>
    <property type="match status" value="1"/>
</dbReference>
<dbReference type="PANTHER" id="PTHR11390">
    <property type="entry name" value="PROKARYOTIC DNA TOPOISOMERASE"/>
    <property type="match status" value="1"/>
</dbReference>
<accession>A0AAV2YN29</accession>
<dbReference type="Pfam" id="PF06839">
    <property type="entry name" value="Zn_ribbon_GRF"/>
    <property type="match status" value="5"/>
</dbReference>
<feature type="region of interest" description="Disordered" evidence="12">
    <location>
        <begin position="852"/>
        <end position="886"/>
    </location>
</feature>